<sequence>MVLLSIKPRLQKEKWSLYWKCSMATRTMYLDEFDLDVDIAKTTARELKKMIAERVGLPPVAELFRLEGFQEPWELMCAQLVVGSLFLFRWFFTSFVRSLRYFVRFFLELTNSFSFSCHDKKVNTKAWNSRRINR</sequence>
<dbReference type="eggNOG" id="ENOG502SSNT">
    <property type="taxonomic scope" value="Eukaryota"/>
</dbReference>
<dbReference type="AlphaFoldDB" id="K8EIQ6"/>
<dbReference type="GeneID" id="19014393"/>
<protein>
    <recommendedName>
        <fullName evidence="3">Ubiquitin-like domain-containing protein</fullName>
    </recommendedName>
</protein>
<evidence type="ECO:0000313" key="2">
    <source>
        <dbReference type="Proteomes" id="UP000198341"/>
    </source>
</evidence>
<dbReference type="Proteomes" id="UP000198341">
    <property type="component" value="Chromosome 8"/>
</dbReference>
<reference evidence="1 2" key="1">
    <citation type="submission" date="2011-10" db="EMBL/GenBank/DDBJ databases">
        <authorList>
            <person name="Genoscope - CEA"/>
        </authorList>
    </citation>
    <scope>NUCLEOTIDE SEQUENCE [LARGE SCALE GENOMIC DNA]</scope>
    <source>
        <strain evidence="1 2">RCC 1105</strain>
    </source>
</reference>
<accession>K8EIQ6</accession>
<organism evidence="1 2">
    <name type="scientific">Bathycoccus prasinos</name>
    <dbReference type="NCBI Taxonomy" id="41875"/>
    <lineage>
        <taxon>Eukaryota</taxon>
        <taxon>Viridiplantae</taxon>
        <taxon>Chlorophyta</taxon>
        <taxon>Mamiellophyceae</taxon>
        <taxon>Mamiellales</taxon>
        <taxon>Bathycoccaceae</taxon>
        <taxon>Bathycoccus</taxon>
    </lineage>
</organism>
<keyword evidence="2" id="KW-1185">Reference proteome</keyword>
<name>K8EIQ6_9CHLO</name>
<evidence type="ECO:0000313" key="1">
    <source>
        <dbReference type="EMBL" id="CCO17879.1"/>
    </source>
</evidence>
<dbReference type="KEGG" id="bpg:Bathy08g04140"/>
<dbReference type="EMBL" id="FO082271">
    <property type="protein sequence ID" value="CCO17879.1"/>
    <property type="molecule type" value="Genomic_DNA"/>
</dbReference>
<evidence type="ECO:0008006" key="3">
    <source>
        <dbReference type="Google" id="ProtNLM"/>
    </source>
</evidence>
<gene>
    <name evidence="1" type="ORF">Bathy08g04140</name>
</gene>
<proteinExistence type="predicted"/>
<dbReference type="RefSeq" id="XP_007511758.1">
    <property type="nucleotide sequence ID" value="XM_007511696.1"/>
</dbReference>
<dbReference type="STRING" id="41875.K8EIQ6"/>
<dbReference type="OrthoDB" id="497124at2759"/>